<evidence type="ECO:0000256" key="7">
    <source>
        <dbReference type="ARBA" id="ARBA00048612"/>
    </source>
</evidence>
<organism evidence="8 9">
    <name type="scientific">Maudiozyma barnettii</name>
    <dbReference type="NCBI Taxonomy" id="61262"/>
    <lineage>
        <taxon>Eukaryota</taxon>
        <taxon>Fungi</taxon>
        <taxon>Dikarya</taxon>
        <taxon>Ascomycota</taxon>
        <taxon>Saccharomycotina</taxon>
        <taxon>Saccharomycetes</taxon>
        <taxon>Saccharomycetales</taxon>
        <taxon>Saccharomycetaceae</taxon>
        <taxon>Maudiozyma</taxon>
    </lineage>
</organism>
<accession>A0A8H2VIF4</accession>
<comment type="similarity">
    <text evidence="2">Belongs to the NDUFAF7 family.</text>
</comment>
<proteinExistence type="inferred from homology"/>
<dbReference type="OrthoDB" id="17415at2759"/>
<protein>
    <recommendedName>
        <fullName evidence="3">type II protein arginine methyltransferase</fullName>
        <ecNumber evidence="3">2.1.1.320</ecNumber>
    </recommendedName>
</protein>
<evidence type="ECO:0000256" key="1">
    <source>
        <dbReference type="ARBA" id="ARBA00004173"/>
    </source>
</evidence>
<name>A0A8H2VIF4_9SACH</name>
<gene>
    <name evidence="8" type="ORF">KABA2_08S01452</name>
</gene>
<reference evidence="8 9" key="1">
    <citation type="submission" date="2020-05" db="EMBL/GenBank/DDBJ databases">
        <authorList>
            <person name="Casaregola S."/>
            <person name="Devillers H."/>
            <person name="Grondin C."/>
        </authorList>
    </citation>
    <scope>NUCLEOTIDE SEQUENCE [LARGE SCALE GENOMIC DNA]</scope>
    <source>
        <strain evidence="8 9">CLIB 1767</strain>
    </source>
</reference>
<dbReference type="Proteomes" id="UP000644660">
    <property type="component" value="Unassembled WGS sequence"/>
</dbReference>
<dbReference type="GO" id="GO:0035243">
    <property type="term" value="F:protein-arginine omega-N symmetric methyltransferase activity"/>
    <property type="evidence" value="ECO:0007669"/>
    <property type="project" value="UniProtKB-EC"/>
</dbReference>
<comment type="caution">
    <text evidence="8">The sequence shown here is derived from an EMBL/GenBank/DDBJ whole genome shotgun (WGS) entry which is preliminary data.</text>
</comment>
<dbReference type="GO" id="GO:0005739">
    <property type="term" value="C:mitochondrion"/>
    <property type="evidence" value="ECO:0007669"/>
    <property type="project" value="UniProtKB-SubCell"/>
</dbReference>
<dbReference type="RefSeq" id="XP_041407865.1">
    <property type="nucleotide sequence ID" value="XM_041551931.1"/>
</dbReference>
<evidence type="ECO:0000313" key="8">
    <source>
        <dbReference type="EMBL" id="CAB4256021.1"/>
    </source>
</evidence>
<keyword evidence="5" id="KW-0808">Transferase</keyword>
<dbReference type="GeneID" id="64859089"/>
<evidence type="ECO:0000256" key="2">
    <source>
        <dbReference type="ARBA" id="ARBA00005891"/>
    </source>
</evidence>
<evidence type="ECO:0000256" key="6">
    <source>
        <dbReference type="ARBA" id="ARBA00023128"/>
    </source>
</evidence>
<dbReference type="InterPro" id="IPR003788">
    <property type="entry name" value="NDUFAF7"/>
</dbReference>
<evidence type="ECO:0000256" key="5">
    <source>
        <dbReference type="ARBA" id="ARBA00022679"/>
    </source>
</evidence>
<comment type="catalytic activity">
    <reaction evidence="7">
        <text>L-arginyl-[protein] + 2 S-adenosyl-L-methionine = N(omega),N(omega)'-dimethyl-L-arginyl-[protein] + 2 S-adenosyl-L-homocysteine + 2 H(+)</text>
        <dbReference type="Rhea" id="RHEA:48108"/>
        <dbReference type="Rhea" id="RHEA-COMP:10532"/>
        <dbReference type="Rhea" id="RHEA-COMP:11992"/>
        <dbReference type="ChEBI" id="CHEBI:15378"/>
        <dbReference type="ChEBI" id="CHEBI:29965"/>
        <dbReference type="ChEBI" id="CHEBI:57856"/>
        <dbReference type="ChEBI" id="CHEBI:59789"/>
        <dbReference type="ChEBI" id="CHEBI:88221"/>
        <dbReference type="EC" id="2.1.1.320"/>
    </reaction>
</comment>
<evidence type="ECO:0000256" key="4">
    <source>
        <dbReference type="ARBA" id="ARBA00022603"/>
    </source>
</evidence>
<dbReference type="Pfam" id="PF02636">
    <property type="entry name" value="Methyltransf_28"/>
    <property type="match status" value="1"/>
</dbReference>
<keyword evidence="6" id="KW-0496">Mitochondrion</keyword>
<dbReference type="GO" id="GO:0032259">
    <property type="term" value="P:methylation"/>
    <property type="evidence" value="ECO:0007669"/>
    <property type="project" value="UniProtKB-KW"/>
</dbReference>
<dbReference type="EC" id="2.1.1.320" evidence="3"/>
<keyword evidence="9" id="KW-1185">Reference proteome</keyword>
<evidence type="ECO:0000256" key="3">
    <source>
        <dbReference type="ARBA" id="ARBA00011935"/>
    </source>
</evidence>
<keyword evidence="4" id="KW-0489">Methyltransferase</keyword>
<evidence type="ECO:0000313" key="9">
    <source>
        <dbReference type="Proteomes" id="UP000644660"/>
    </source>
</evidence>
<dbReference type="EMBL" id="CAEFZW010000008">
    <property type="protein sequence ID" value="CAB4256021.1"/>
    <property type="molecule type" value="Genomic_DNA"/>
</dbReference>
<dbReference type="AlphaFoldDB" id="A0A8H2VIF4"/>
<comment type="subcellular location">
    <subcellularLocation>
        <location evidence="1">Mitochondrion</location>
    </subcellularLocation>
</comment>
<sequence>MNKLAMGNKPKLHTFIYRLNRGNSRWQHTSSIPFRDRIELHNRKYIMKRHNFFSKHDSRYNGNIQENLLTYDPILTQCIARWLWLNYKITDYPYYDLNILNIFTDLPQSIYFMKQIMKYYHETLPFESFDKINYYLFPLYKCNNINKQSLLDDIPGNVHIMEDTTLFPINKNINFNEQTSNMYINDPVQILMFNDVLGKLAHDLVRYNPYKQSLEQCYVEENGNINKKQYSSKLDYWCELTLRQLHNNDHDHFSINENILGNNTYPMDEVSIPSQFIQLLEQLKFNAPDLRLFMIDSPKIVTKPIIQKLKRFFSRRKRYLYNDMIGASNIENVESINVVDQIQSDITFNPDFQQLETILNNIKGNGTRHGFLQPCEIETLGNFCDKWVDSKVKEPSHSTNKEDNSIPREFLEKLKLQLSIANKSSLTILHS</sequence>